<evidence type="ECO:0000256" key="9">
    <source>
        <dbReference type="ARBA" id="ARBA00023136"/>
    </source>
</evidence>
<keyword evidence="9 14" id="KW-0472">Membrane</keyword>
<protein>
    <recommendedName>
        <fullName evidence="11 14">Protoheme IX farnesyltransferase</fullName>
        <ecNumber evidence="3 14">2.5.1.141</ecNumber>
    </recommendedName>
    <alternativeName>
        <fullName evidence="12 14">Heme B farnesyltransferase</fullName>
    </alternativeName>
    <alternativeName>
        <fullName evidence="10 14">Heme O synthase</fullName>
    </alternativeName>
</protein>
<evidence type="ECO:0000256" key="12">
    <source>
        <dbReference type="ARBA" id="ARBA00042475"/>
    </source>
</evidence>
<feature type="transmembrane region" description="Helical" evidence="14">
    <location>
        <begin position="301"/>
        <end position="317"/>
    </location>
</feature>
<dbReference type="NCBIfam" id="NF003349">
    <property type="entry name" value="PRK04375.1-2"/>
    <property type="match status" value="1"/>
</dbReference>
<dbReference type="CDD" id="cd13957">
    <property type="entry name" value="PT_UbiA_Cox10"/>
    <property type="match status" value="1"/>
</dbReference>
<evidence type="ECO:0000256" key="1">
    <source>
        <dbReference type="ARBA" id="ARBA00004651"/>
    </source>
</evidence>
<dbReference type="OrthoDB" id="9814417at2"/>
<evidence type="ECO:0000256" key="10">
    <source>
        <dbReference type="ARBA" id="ARBA00030253"/>
    </source>
</evidence>
<keyword evidence="4 14" id="KW-1003">Cell membrane</keyword>
<dbReference type="GO" id="GO:0005886">
    <property type="term" value="C:plasma membrane"/>
    <property type="evidence" value="ECO:0007669"/>
    <property type="project" value="UniProtKB-SubCell"/>
</dbReference>
<dbReference type="Gene3D" id="1.10.357.140">
    <property type="entry name" value="UbiA prenyltransferase"/>
    <property type="match status" value="1"/>
</dbReference>
<proteinExistence type="inferred from homology"/>
<feature type="transmembrane region" description="Helical" evidence="14">
    <location>
        <begin position="261"/>
        <end position="280"/>
    </location>
</feature>
<evidence type="ECO:0000256" key="14">
    <source>
        <dbReference type="HAMAP-Rule" id="MF_00154"/>
    </source>
</evidence>
<comment type="subcellular location">
    <subcellularLocation>
        <location evidence="1 14">Cell membrane</location>
        <topology evidence="1 14">Multi-pass membrane protein</topology>
    </subcellularLocation>
</comment>
<dbReference type="EC" id="2.5.1.141" evidence="3 14"/>
<dbReference type="GO" id="GO:0008495">
    <property type="term" value="F:protoheme IX farnesyltransferase activity"/>
    <property type="evidence" value="ECO:0007669"/>
    <property type="project" value="UniProtKB-UniRule"/>
</dbReference>
<gene>
    <name evidence="14" type="primary">ctaB</name>
    <name evidence="15" type="ORF">SAMN04489860_1787</name>
</gene>
<comment type="pathway">
    <text evidence="2 14">Porphyrin-containing compound metabolism; heme O biosynthesis; heme O from protoheme: step 1/1.</text>
</comment>
<accession>A0A1H1T2Q1</accession>
<feature type="transmembrane region" description="Helical" evidence="14">
    <location>
        <begin position="42"/>
        <end position="58"/>
    </location>
</feature>
<comment type="function">
    <text evidence="14">Converts heme B (protoheme IX) to heme O by substitution of the vinyl group on carbon 2 of heme B porphyrin ring with a hydroxyethyl farnesyl side group.</text>
</comment>
<evidence type="ECO:0000256" key="3">
    <source>
        <dbReference type="ARBA" id="ARBA00012292"/>
    </source>
</evidence>
<dbReference type="InterPro" id="IPR000537">
    <property type="entry name" value="UbiA_prenyltransferase"/>
</dbReference>
<sequence length="319" mass="34408">MTTTSQPSGETRTSDGARDLSSDWAVVRRRIGAYVALTKPRIIELLLVTTVPTMILAADGFPGFGLVLITLVGGALAAGSANAFNCYIDRDIDGVMNRTKRRPLVTGEITPRAGLVFATVLGVVSLLWFQLFVNSAAAWLTFAAIAIYVVGYTMILKRRTSQNIVWGGIAGCMPVFIGWAAVTGGLSWSALALFGVIFFWTPPHYWPLSVKFKQDYANAGVPMLPVVADSKRVAREMLAHTVAMIACSLALVPLAGMTWAYAVVAAGLGAWFLGLCIRLLRRANDPSRGKLEPMKVFHASITYLSALFAMVAVDVFLPF</sequence>
<dbReference type="InterPro" id="IPR006369">
    <property type="entry name" value="Protohaem_IX_farnesylTrfase"/>
</dbReference>
<dbReference type="UniPathway" id="UPA00834">
    <property type="reaction ID" value="UER00712"/>
</dbReference>
<name>A0A1H1T2Q1_9CELL</name>
<dbReference type="GO" id="GO:0048034">
    <property type="term" value="P:heme O biosynthetic process"/>
    <property type="evidence" value="ECO:0007669"/>
    <property type="project" value="UniProtKB-UniRule"/>
</dbReference>
<evidence type="ECO:0000256" key="7">
    <source>
        <dbReference type="ARBA" id="ARBA00022989"/>
    </source>
</evidence>
<evidence type="ECO:0000256" key="11">
    <source>
        <dbReference type="ARBA" id="ARBA00040810"/>
    </source>
</evidence>
<dbReference type="eggNOG" id="COG0109">
    <property type="taxonomic scope" value="Bacteria"/>
</dbReference>
<dbReference type="FunFam" id="1.10.357.140:FF:000001">
    <property type="entry name" value="Protoheme IX farnesyltransferase"/>
    <property type="match status" value="1"/>
</dbReference>
<feature type="transmembrane region" description="Helical" evidence="14">
    <location>
        <begin position="137"/>
        <end position="156"/>
    </location>
</feature>
<evidence type="ECO:0000256" key="2">
    <source>
        <dbReference type="ARBA" id="ARBA00004919"/>
    </source>
</evidence>
<keyword evidence="8 14" id="KW-0350">Heme biosynthesis</keyword>
<feature type="transmembrane region" description="Helical" evidence="14">
    <location>
        <begin position="163"/>
        <end position="182"/>
    </location>
</feature>
<evidence type="ECO:0000256" key="6">
    <source>
        <dbReference type="ARBA" id="ARBA00022692"/>
    </source>
</evidence>
<dbReference type="InterPro" id="IPR030470">
    <property type="entry name" value="UbiA_prenylTrfase_CS"/>
</dbReference>
<dbReference type="EMBL" id="LT629776">
    <property type="protein sequence ID" value="SDS54441.1"/>
    <property type="molecule type" value="Genomic_DNA"/>
</dbReference>
<keyword evidence="7 14" id="KW-1133">Transmembrane helix</keyword>
<evidence type="ECO:0000256" key="8">
    <source>
        <dbReference type="ARBA" id="ARBA00023133"/>
    </source>
</evidence>
<dbReference type="STRING" id="545619.SAMN04489860_1787"/>
<comment type="miscellaneous">
    <text evidence="14">Carbon 2 of the heme B porphyrin ring is defined according to the Fischer nomenclature.</text>
</comment>
<feature type="transmembrane region" description="Helical" evidence="14">
    <location>
        <begin position="237"/>
        <end position="255"/>
    </location>
</feature>
<keyword evidence="16" id="KW-1185">Reference proteome</keyword>
<dbReference type="PANTHER" id="PTHR43448">
    <property type="entry name" value="PROTOHEME IX FARNESYLTRANSFERASE, MITOCHONDRIAL"/>
    <property type="match status" value="1"/>
</dbReference>
<evidence type="ECO:0000313" key="16">
    <source>
        <dbReference type="Proteomes" id="UP000185663"/>
    </source>
</evidence>
<comment type="catalytic activity">
    <reaction evidence="13 14">
        <text>heme b + (2E,6E)-farnesyl diphosphate + H2O = Fe(II)-heme o + diphosphate</text>
        <dbReference type="Rhea" id="RHEA:28070"/>
        <dbReference type="ChEBI" id="CHEBI:15377"/>
        <dbReference type="ChEBI" id="CHEBI:33019"/>
        <dbReference type="ChEBI" id="CHEBI:60344"/>
        <dbReference type="ChEBI" id="CHEBI:60530"/>
        <dbReference type="ChEBI" id="CHEBI:175763"/>
        <dbReference type="EC" id="2.5.1.141"/>
    </reaction>
</comment>
<dbReference type="PROSITE" id="PS00943">
    <property type="entry name" value="UBIA"/>
    <property type="match status" value="1"/>
</dbReference>
<evidence type="ECO:0000256" key="5">
    <source>
        <dbReference type="ARBA" id="ARBA00022679"/>
    </source>
</evidence>
<organism evidence="15 16">
    <name type="scientific">Paraoerskovia marina</name>
    <dbReference type="NCBI Taxonomy" id="545619"/>
    <lineage>
        <taxon>Bacteria</taxon>
        <taxon>Bacillati</taxon>
        <taxon>Actinomycetota</taxon>
        <taxon>Actinomycetes</taxon>
        <taxon>Micrococcales</taxon>
        <taxon>Cellulomonadaceae</taxon>
        <taxon>Paraoerskovia</taxon>
    </lineage>
</organism>
<keyword evidence="6 14" id="KW-0812">Transmembrane</keyword>
<dbReference type="Pfam" id="PF01040">
    <property type="entry name" value="UbiA"/>
    <property type="match status" value="1"/>
</dbReference>
<feature type="transmembrane region" description="Helical" evidence="14">
    <location>
        <begin position="188"/>
        <end position="206"/>
    </location>
</feature>
<evidence type="ECO:0000256" key="4">
    <source>
        <dbReference type="ARBA" id="ARBA00022475"/>
    </source>
</evidence>
<dbReference type="HAMAP" id="MF_00154">
    <property type="entry name" value="CyoE_CtaB"/>
    <property type="match status" value="1"/>
</dbReference>
<evidence type="ECO:0000256" key="13">
    <source>
        <dbReference type="ARBA" id="ARBA00047690"/>
    </source>
</evidence>
<feature type="transmembrane region" description="Helical" evidence="14">
    <location>
        <begin position="109"/>
        <end position="131"/>
    </location>
</feature>
<evidence type="ECO:0000313" key="15">
    <source>
        <dbReference type="EMBL" id="SDS54441.1"/>
    </source>
</evidence>
<dbReference type="PANTHER" id="PTHR43448:SF7">
    <property type="entry name" value="4-HYDROXYBENZOATE SOLANESYLTRANSFERASE"/>
    <property type="match status" value="1"/>
</dbReference>
<dbReference type="AlphaFoldDB" id="A0A1H1T2Q1"/>
<dbReference type="Proteomes" id="UP000185663">
    <property type="component" value="Chromosome I"/>
</dbReference>
<reference evidence="15 16" key="1">
    <citation type="submission" date="2016-10" db="EMBL/GenBank/DDBJ databases">
        <authorList>
            <person name="de Groot N.N."/>
        </authorList>
    </citation>
    <scope>NUCLEOTIDE SEQUENCE [LARGE SCALE GENOMIC DNA]</scope>
    <source>
        <strain evidence="15 16">DSM 22126</strain>
    </source>
</reference>
<dbReference type="InterPro" id="IPR044878">
    <property type="entry name" value="UbiA_sf"/>
</dbReference>
<keyword evidence="5 14" id="KW-0808">Transferase</keyword>
<comment type="similarity">
    <text evidence="14">Belongs to the UbiA prenyltransferase family. Protoheme IX farnesyltransferase subfamily.</text>
</comment>
<dbReference type="NCBIfam" id="TIGR01473">
    <property type="entry name" value="cyoE_ctaB"/>
    <property type="match status" value="1"/>
</dbReference>
<feature type="transmembrane region" description="Helical" evidence="14">
    <location>
        <begin position="64"/>
        <end position="88"/>
    </location>
</feature>